<feature type="chain" id="PRO_5037287713" evidence="1">
    <location>
        <begin position="22"/>
        <end position="135"/>
    </location>
</feature>
<proteinExistence type="predicted"/>
<comment type="caution">
    <text evidence="2">The sequence shown here is derived from an EMBL/GenBank/DDBJ whole genome shotgun (WGS) entry which is preliminary data.</text>
</comment>
<dbReference type="RefSeq" id="WP_188950026.1">
    <property type="nucleotide sequence ID" value="NZ_BMIB01000001.1"/>
</dbReference>
<accession>A0A917IMB8</accession>
<evidence type="ECO:0000313" key="3">
    <source>
        <dbReference type="Proteomes" id="UP000627292"/>
    </source>
</evidence>
<keyword evidence="1" id="KW-0732">Signal</keyword>
<reference evidence="2" key="1">
    <citation type="journal article" date="2014" name="Int. J. Syst. Evol. Microbiol.">
        <title>Complete genome sequence of Corynebacterium casei LMG S-19264T (=DSM 44701T), isolated from a smear-ripened cheese.</title>
        <authorList>
            <consortium name="US DOE Joint Genome Institute (JGI-PGF)"/>
            <person name="Walter F."/>
            <person name="Albersmeier A."/>
            <person name="Kalinowski J."/>
            <person name="Ruckert C."/>
        </authorList>
    </citation>
    <scope>NUCLEOTIDE SEQUENCE</scope>
    <source>
        <strain evidence="2">CGMCC 1.15290</strain>
    </source>
</reference>
<feature type="signal peptide" evidence="1">
    <location>
        <begin position="1"/>
        <end position="21"/>
    </location>
</feature>
<evidence type="ECO:0000256" key="1">
    <source>
        <dbReference type="SAM" id="SignalP"/>
    </source>
</evidence>
<evidence type="ECO:0000313" key="2">
    <source>
        <dbReference type="EMBL" id="GGH57893.1"/>
    </source>
</evidence>
<gene>
    <name evidence="2" type="ORF">GCM10011379_03060</name>
</gene>
<dbReference type="PROSITE" id="PS51257">
    <property type="entry name" value="PROKAR_LIPOPROTEIN"/>
    <property type="match status" value="1"/>
</dbReference>
<reference evidence="2" key="2">
    <citation type="submission" date="2020-09" db="EMBL/GenBank/DDBJ databases">
        <authorList>
            <person name="Sun Q."/>
            <person name="Zhou Y."/>
        </authorList>
    </citation>
    <scope>NUCLEOTIDE SEQUENCE</scope>
    <source>
        <strain evidence="2">CGMCC 1.15290</strain>
    </source>
</reference>
<keyword evidence="3" id="KW-1185">Reference proteome</keyword>
<dbReference type="Proteomes" id="UP000627292">
    <property type="component" value="Unassembled WGS sequence"/>
</dbReference>
<dbReference type="AlphaFoldDB" id="A0A917IMB8"/>
<protein>
    <submittedName>
        <fullName evidence="2">Uncharacterized protein</fullName>
    </submittedName>
</protein>
<name>A0A917IMB8_9BACT</name>
<dbReference type="EMBL" id="BMIB01000001">
    <property type="protein sequence ID" value="GGH57893.1"/>
    <property type="molecule type" value="Genomic_DNA"/>
</dbReference>
<sequence length="135" mass="14580">MKVKSFMLLLLVAATVLTSCSKEGNEAPGGTYTYKLTGPAAPVVEVQYTPTLTDPNMTEVPDDIEYEEVVTPPWEKTVTVHQNVSGVGFSASVREGVPGAKYKMSINDKDGNILEAGDITLDAYGDGTLLLNYYR</sequence>
<organism evidence="2 3">
    <name type="scientific">Filimonas zeae</name>
    <dbReference type="NCBI Taxonomy" id="1737353"/>
    <lineage>
        <taxon>Bacteria</taxon>
        <taxon>Pseudomonadati</taxon>
        <taxon>Bacteroidota</taxon>
        <taxon>Chitinophagia</taxon>
        <taxon>Chitinophagales</taxon>
        <taxon>Chitinophagaceae</taxon>
        <taxon>Filimonas</taxon>
    </lineage>
</organism>